<reference evidence="3 4" key="1">
    <citation type="submission" date="2015-02" db="EMBL/GenBank/DDBJ databases">
        <title>Draft genome sequences of ten Microbacterium spp. with emphasis on heavy metal contaminated environments.</title>
        <authorList>
            <person name="Corretto E."/>
        </authorList>
    </citation>
    <scope>NUCLEOTIDE SEQUENCE [LARGE SCALE GENOMIC DNA]</scope>
    <source>
        <strain evidence="3 4">BEL4b</strain>
    </source>
</reference>
<proteinExistence type="predicted"/>
<dbReference type="PATRIC" id="fig|82380.11.peg.1089"/>
<dbReference type="EMBL" id="JYIW01000020">
    <property type="protein sequence ID" value="KJL30308.1"/>
    <property type="molecule type" value="Genomic_DNA"/>
</dbReference>
<feature type="domain" description="VanZ-like" evidence="2">
    <location>
        <begin position="58"/>
        <end position="174"/>
    </location>
</feature>
<protein>
    <submittedName>
        <fullName evidence="3">VanZ like family protein</fullName>
    </submittedName>
</protein>
<gene>
    <name evidence="3" type="ORF">RS83_01058</name>
</gene>
<feature type="transmembrane region" description="Helical" evidence="1">
    <location>
        <begin position="50"/>
        <end position="72"/>
    </location>
</feature>
<keyword evidence="1" id="KW-1133">Transmembrane helix</keyword>
<dbReference type="InterPro" id="IPR006976">
    <property type="entry name" value="VanZ-like"/>
</dbReference>
<organism evidence="3 4">
    <name type="scientific">Microbacterium oxydans</name>
    <dbReference type="NCBI Taxonomy" id="82380"/>
    <lineage>
        <taxon>Bacteria</taxon>
        <taxon>Bacillati</taxon>
        <taxon>Actinomycetota</taxon>
        <taxon>Actinomycetes</taxon>
        <taxon>Micrococcales</taxon>
        <taxon>Microbacteriaceae</taxon>
        <taxon>Microbacterium</taxon>
    </lineage>
</organism>
<keyword evidence="1" id="KW-0472">Membrane</keyword>
<evidence type="ECO:0000256" key="1">
    <source>
        <dbReference type="SAM" id="Phobius"/>
    </source>
</evidence>
<dbReference type="InterPro" id="IPR053150">
    <property type="entry name" value="Teicoplanin_resist-assoc"/>
</dbReference>
<evidence type="ECO:0000313" key="4">
    <source>
        <dbReference type="Proteomes" id="UP000033640"/>
    </source>
</evidence>
<feature type="transmembrane region" description="Helical" evidence="1">
    <location>
        <begin position="20"/>
        <end position="38"/>
    </location>
</feature>
<feature type="transmembrane region" description="Helical" evidence="1">
    <location>
        <begin position="157"/>
        <end position="174"/>
    </location>
</feature>
<dbReference type="PANTHER" id="PTHR36834:SF1">
    <property type="entry name" value="INTEGRAL MEMBRANE PROTEIN"/>
    <property type="match status" value="1"/>
</dbReference>
<dbReference type="AlphaFoldDB" id="A0A0F0LB07"/>
<keyword evidence="1" id="KW-0812">Transmembrane</keyword>
<comment type="caution">
    <text evidence="3">The sequence shown here is derived from an EMBL/GenBank/DDBJ whole genome shotgun (WGS) entry which is preliminary data.</text>
</comment>
<accession>A0A0F0LB07</accession>
<sequence>MREHAMNLATSVSFSEVPALPVVVPLGLALFTVLLWRLRATRRFTAPRAAVAAALSVYAAGVIANTVFPIFLDKPDTGVPWTPHIALIPFADYEVSDALMNMAVFLPLGMLIPLLLSRPTWAKVIAIAAAASLGIEASQLAAQGMFDGGHIADINDFLSNVIGGALGYGLLWLLTRSPRLSRFVEHFRWTPSAGQAVAASEPR</sequence>
<feature type="transmembrane region" description="Helical" evidence="1">
    <location>
        <begin position="124"/>
        <end position="145"/>
    </location>
</feature>
<evidence type="ECO:0000313" key="3">
    <source>
        <dbReference type="EMBL" id="KJL30308.1"/>
    </source>
</evidence>
<dbReference type="PANTHER" id="PTHR36834">
    <property type="entry name" value="MEMBRANE PROTEIN-RELATED"/>
    <property type="match status" value="1"/>
</dbReference>
<dbReference type="Pfam" id="PF04892">
    <property type="entry name" value="VanZ"/>
    <property type="match status" value="1"/>
</dbReference>
<name>A0A0F0LB07_9MICO</name>
<dbReference type="Proteomes" id="UP000033640">
    <property type="component" value="Unassembled WGS sequence"/>
</dbReference>
<dbReference type="RefSeq" id="WP_230114877.1">
    <property type="nucleotide sequence ID" value="NZ_CAKKLT010000025.1"/>
</dbReference>
<evidence type="ECO:0000259" key="2">
    <source>
        <dbReference type="Pfam" id="PF04892"/>
    </source>
</evidence>
<feature type="transmembrane region" description="Helical" evidence="1">
    <location>
        <begin position="98"/>
        <end position="117"/>
    </location>
</feature>